<keyword evidence="3" id="KW-1185">Reference proteome</keyword>
<dbReference type="SUPFAM" id="SSF56672">
    <property type="entry name" value="DNA/RNA polymerases"/>
    <property type="match status" value="1"/>
</dbReference>
<dbReference type="InterPro" id="IPR050951">
    <property type="entry name" value="Retrovirus_Pol_polyprotein"/>
</dbReference>
<gene>
    <name evidence="2" type="ORF">ILUMI_25507</name>
</gene>
<dbReference type="EMBL" id="VTPC01090932">
    <property type="protein sequence ID" value="KAF2880668.1"/>
    <property type="molecule type" value="Genomic_DNA"/>
</dbReference>
<sequence length="201" mass="22679">MLPGKILNRICKEDPNKKTLEDIKVLAHNVEVTLKKELNYTAKKNLQRNQQFQRLHKDDTKVKAISEVSGPESICQATEHEQVSNPLYNLLKKYKNFSWNERCEKALNDVKVAVSSNKVLIHFNPKLPLRLACDGSQCGIGAVPLHLNTNGEEKATAFALRILSKAEKGDSMLAKEALAIYFSIKKFFGENRSMPYIGSLH</sequence>
<dbReference type="Pfam" id="PF17919">
    <property type="entry name" value="RT_RNaseH_2"/>
    <property type="match status" value="1"/>
</dbReference>
<dbReference type="AlphaFoldDB" id="A0A8K0C9W1"/>
<feature type="domain" description="Reverse transcriptase/retrotransposon-derived protein RNase H-like" evidence="1">
    <location>
        <begin position="99"/>
        <end position="187"/>
    </location>
</feature>
<comment type="caution">
    <text evidence="2">The sequence shown here is derived from an EMBL/GenBank/DDBJ whole genome shotgun (WGS) entry which is preliminary data.</text>
</comment>
<dbReference type="PANTHER" id="PTHR37984:SF13">
    <property type="entry name" value="RIBONUCLEASE H"/>
    <property type="match status" value="1"/>
</dbReference>
<organism evidence="2 3">
    <name type="scientific">Ignelater luminosus</name>
    <name type="common">Cucubano</name>
    <name type="synonym">Pyrophorus luminosus</name>
    <dbReference type="NCBI Taxonomy" id="2038154"/>
    <lineage>
        <taxon>Eukaryota</taxon>
        <taxon>Metazoa</taxon>
        <taxon>Ecdysozoa</taxon>
        <taxon>Arthropoda</taxon>
        <taxon>Hexapoda</taxon>
        <taxon>Insecta</taxon>
        <taxon>Pterygota</taxon>
        <taxon>Neoptera</taxon>
        <taxon>Endopterygota</taxon>
        <taxon>Coleoptera</taxon>
        <taxon>Polyphaga</taxon>
        <taxon>Elateriformia</taxon>
        <taxon>Elateroidea</taxon>
        <taxon>Elateridae</taxon>
        <taxon>Agrypninae</taxon>
        <taxon>Pyrophorini</taxon>
        <taxon>Ignelater</taxon>
    </lineage>
</organism>
<dbReference type="InterPro" id="IPR043502">
    <property type="entry name" value="DNA/RNA_pol_sf"/>
</dbReference>
<dbReference type="PANTHER" id="PTHR37984">
    <property type="entry name" value="PROTEIN CBG26694"/>
    <property type="match status" value="1"/>
</dbReference>
<dbReference type="InterPro" id="IPR043128">
    <property type="entry name" value="Rev_trsase/Diguanyl_cyclase"/>
</dbReference>
<dbReference type="GO" id="GO:0071897">
    <property type="term" value="P:DNA biosynthetic process"/>
    <property type="evidence" value="ECO:0007669"/>
    <property type="project" value="UniProtKB-ARBA"/>
</dbReference>
<protein>
    <recommendedName>
        <fullName evidence="1">Reverse transcriptase/retrotransposon-derived protein RNase H-like domain-containing protein</fullName>
    </recommendedName>
</protein>
<dbReference type="OrthoDB" id="6765319at2759"/>
<evidence type="ECO:0000313" key="2">
    <source>
        <dbReference type="EMBL" id="KAF2880668.1"/>
    </source>
</evidence>
<dbReference type="InterPro" id="IPR041577">
    <property type="entry name" value="RT_RNaseH_2"/>
</dbReference>
<name>A0A8K0C9W1_IGNLU</name>
<dbReference type="Gene3D" id="3.30.70.270">
    <property type="match status" value="1"/>
</dbReference>
<evidence type="ECO:0000313" key="3">
    <source>
        <dbReference type="Proteomes" id="UP000801492"/>
    </source>
</evidence>
<evidence type="ECO:0000259" key="1">
    <source>
        <dbReference type="Pfam" id="PF17919"/>
    </source>
</evidence>
<accession>A0A8K0C9W1</accession>
<reference evidence="2" key="1">
    <citation type="submission" date="2019-08" db="EMBL/GenBank/DDBJ databases">
        <title>The genome of the North American firefly Photinus pyralis.</title>
        <authorList>
            <consortium name="Photinus pyralis genome working group"/>
            <person name="Fallon T.R."/>
            <person name="Sander Lower S.E."/>
            <person name="Weng J.-K."/>
        </authorList>
    </citation>
    <scope>NUCLEOTIDE SEQUENCE</scope>
    <source>
        <strain evidence="2">TRF0915ILg1</strain>
        <tissue evidence="2">Whole body</tissue>
    </source>
</reference>
<dbReference type="Proteomes" id="UP000801492">
    <property type="component" value="Unassembled WGS sequence"/>
</dbReference>
<proteinExistence type="predicted"/>